<dbReference type="InterPro" id="IPR007893">
    <property type="entry name" value="Spore_coat_U/FanG"/>
</dbReference>
<evidence type="ECO:0000259" key="2">
    <source>
        <dbReference type="Pfam" id="PF05229"/>
    </source>
</evidence>
<proteinExistence type="predicted"/>
<feature type="signal peptide" evidence="1">
    <location>
        <begin position="1"/>
        <end position="21"/>
    </location>
</feature>
<dbReference type="RefSeq" id="WP_014830549.1">
    <property type="nucleotide sequence ID" value="NZ_CABGZE010000004.1"/>
</dbReference>
<accession>A0A427KLJ1</accession>
<feature type="chain" id="PRO_5019523491" evidence="1">
    <location>
        <begin position="22"/>
        <end position="165"/>
    </location>
</feature>
<dbReference type="EMBL" id="RHWT01000014">
    <property type="protein sequence ID" value="RSB30516.1"/>
    <property type="molecule type" value="Genomic_DNA"/>
</dbReference>
<sequence length="165" mass="17291">MKIISTAVCCSALLLPAAAIAADSTASATMHVSLEVVKSCTLKANDLNFSRHGSDESNEIQAKTQVDIVCTNGTPFTLSATSNDSSENGTFWLKPENGETGAQKIAWKLFADESKQTQITSTDGLTDTGNGMAQEETLYGVIDAGALTTAQAGAYSDDVTLNLVY</sequence>
<name>A0A427KLJ1_ENTCL</name>
<dbReference type="PANTHER" id="PTHR37089">
    <property type="entry name" value="PROTEIN U-RELATED"/>
    <property type="match status" value="1"/>
</dbReference>
<dbReference type="Pfam" id="PF05229">
    <property type="entry name" value="SCPU"/>
    <property type="match status" value="1"/>
</dbReference>
<dbReference type="PANTHER" id="PTHR37089:SF1">
    <property type="entry name" value="MEMBRANE PROTEIN"/>
    <property type="match status" value="1"/>
</dbReference>
<evidence type="ECO:0000313" key="4">
    <source>
        <dbReference type="Proteomes" id="UP000275321"/>
    </source>
</evidence>
<dbReference type="Proteomes" id="UP000275321">
    <property type="component" value="Unassembled WGS sequence"/>
</dbReference>
<organism evidence="3 4">
    <name type="scientific">Enterobacter cloacae</name>
    <dbReference type="NCBI Taxonomy" id="550"/>
    <lineage>
        <taxon>Bacteria</taxon>
        <taxon>Pseudomonadati</taxon>
        <taxon>Pseudomonadota</taxon>
        <taxon>Gammaproteobacteria</taxon>
        <taxon>Enterobacterales</taxon>
        <taxon>Enterobacteriaceae</taxon>
        <taxon>Enterobacter</taxon>
        <taxon>Enterobacter cloacae complex</taxon>
    </lineage>
</organism>
<comment type="caution">
    <text evidence="3">The sequence shown here is derived from an EMBL/GenBank/DDBJ whole genome shotgun (WGS) entry which is preliminary data.</text>
</comment>
<reference evidence="3 4" key="1">
    <citation type="submission" date="2018-10" db="EMBL/GenBank/DDBJ databases">
        <title>Transmission dynamics of multidrug resistant bacteria on intensive care unit surfaces.</title>
        <authorList>
            <person name="D'Souza A.W."/>
            <person name="Potter R.F."/>
            <person name="Wallace M."/>
            <person name="Shupe A."/>
            <person name="Patel S."/>
            <person name="Sun S."/>
            <person name="Gul D."/>
            <person name="Kwon J.H."/>
            <person name="Andleeb S."/>
            <person name="Burnham C.-A.D."/>
            <person name="Dantas G."/>
        </authorList>
    </citation>
    <scope>NUCLEOTIDE SEQUENCE [LARGE SCALE GENOMIC DNA]</scope>
    <source>
        <strain evidence="3 4">EC_073</strain>
    </source>
</reference>
<evidence type="ECO:0000256" key="1">
    <source>
        <dbReference type="SAM" id="SignalP"/>
    </source>
</evidence>
<keyword evidence="1" id="KW-0732">Signal</keyword>
<gene>
    <name evidence="3" type="ORF">EGK68_12605</name>
</gene>
<keyword evidence="3" id="KW-0167">Capsid protein</keyword>
<protein>
    <submittedName>
        <fullName evidence="3">Spore coat protein</fullName>
    </submittedName>
</protein>
<feature type="domain" description="Spore coat protein U/FanG" evidence="2">
    <location>
        <begin position="27"/>
        <end position="161"/>
    </location>
</feature>
<dbReference type="AlphaFoldDB" id="A0A427KLJ1"/>
<dbReference type="InterPro" id="IPR053167">
    <property type="entry name" value="Spore_coat_component"/>
</dbReference>
<evidence type="ECO:0000313" key="3">
    <source>
        <dbReference type="EMBL" id="RSB30516.1"/>
    </source>
</evidence>
<keyword evidence="3" id="KW-0946">Virion</keyword>